<evidence type="ECO:0000256" key="10">
    <source>
        <dbReference type="HAMAP-Rule" id="MF_03049"/>
    </source>
</evidence>
<protein>
    <recommendedName>
        <fullName evidence="10">Adenylyltransferase and sulfurtransferase MOCS3</fullName>
    </recommendedName>
    <alternativeName>
        <fullName evidence="10">Molybdenum cofactor synthesis protein 3</fullName>
    </alternativeName>
    <domain>
        <recommendedName>
            <fullName evidence="10">Molybdopterin-synthase adenylyltransferase</fullName>
            <ecNumber evidence="10">2.7.7.80</ecNumber>
        </recommendedName>
        <alternativeName>
            <fullName evidence="10">Adenylyltransferase MOCS3</fullName>
        </alternativeName>
        <alternativeName>
            <fullName evidence="10">Sulfur carrier protein MOCS2A adenylyltransferase</fullName>
        </alternativeName>
    </domain>
    <domain>
        <recommendedName>
            <fullName evidence="10">Molybdopterin-synthase sulfurtransferase</fullName>
            <ecNumber evidence="10">2.8.1.11</ecNumber>
        </recommendedName>
        <alternativeName>
            <fullName evidence="10">Sulfurtransferase MOCS3</fullName>
        </alternativeName>
        <alternativeName>
            <fullName evidence="10">Sulfur carrier protein MOCS2A sulfurtransferase</fullName>
        </alternativeName>
    </domain>
</protein>
<dbReference type="EC" id="2.8.1.11" evidence="10"/>
<dbReference type="InterPro" id="IPR000594">
    <property type="entry name" value="ThiF_NAD_FAD-bd"/>
</dbReference>
<sequence>MGRIERGGQRAHRQTGQQPNIIHFHRVSTSSEPYESCSRTSTQTVGQDDARVNWEGTEHQLTKEQVVRYSRQIILPSFGAQAQSRLCNSSVLIIGAGGLGSPVAMYLAAAGVGRLGIADRDAVELNNLHRQIAHRESTVGIHKCDSAGLTCRSINSSIQVEMYKDGFNQQIAMELASCFDVIVDATDNAPSRYLISDACVLAGKPLVSGAAIGTDGQLTVYNHGPDGPCYRCLFPEAPEPQSCSSCSDAGVLGVVPGIIGSLQALEAIKLASGVGRPLSRSLLLFDALAGRFTTVKLRQRMPSCIVCGTSPRITAESLLSYSYATFTGAPSHDAGPAPLELLAPIQRVTAAELHKWVTSDSVSIVDVRPEAQFSIAHIPGSTNLPFSEAKPQAFDEHIELMRQRVRDAAIDTGDDSLHPAVCVVCRRGNDSQRVVDLLVANGVNDVVDLAGGLEAWARESGVDFPHY</sequence>
<evidence type="ECO:0000256" key="1">
    <source>
        <dbReference type="ARBA" id="ARBA00004514"/>
    </source>
</evidence>
<evidence type="ECO:0000313" key="13">
    <source>
        <dbReference type="Proteomes" id="UP001497392"/>
    </source>
</evidence>
<comment type="cofactor">
    <cofactor evidence="10">
        <name>Zn(2+)</name>
        <dbReference type="ChEBI" id="CHEBI:29105"/>
    </cofactor>
    <text evidence="10">Binds 1 zinc ion per subunit.</text>
</comment>
<dbReference type="InterPro" id="IPR045886">
    <property type="entry name" value="ThiF/MoeB/HesA"/>
</dbReference>
<dbReference type="Gene3D" id="3.40.50.720">
    <property type="entry name" value="NAD(P)-binding Rossmann-like Domain"/>
    <property type="match status" value="1"/>
</dbReference>
<evidence type="ECO:0000256" key="7">
    <source>
        <dbReference type="ARBA" id="ARBA00022833"/>
    </source>
</evidence>
<dbReference type="SMART" id="SM00450">
    <property type="entry name" value="RHOD"/>
    <property type="match status" value="1"/>
</dbReference>
<feature type="binding site" evidence="10">
    <location>
        <begin position="187"/>
        <end position="188"/>
    </location>
    <ligand>
        <name>ATP</name>
        <dbReference type="ChEBI" id="CHEBI:30616"/>
    </ligand>
</feature>
<evidence type="ECO:0000256" key="6">
    <source>
        <dbReference type="ARBA" id="ARBA00022741"/>
    </source>
</evidence>
<organism evidence="12 13">
    <name type="scientific">Coccomyxa viridis</name>
    <dbReference type="NCBI Taxonomy" id="1274662"/>
    <lineage>
        <taxon>Eukaryota</taxon>
        <taxon>Viridiplantae</taxon>
        <taxon>Chlorophyta</taxon>
        <taxon>core chlorophytes</taxon>
        <taxon>Trebouxiophyceae</taxon>
        <taxon>Trebouxiophyceae incertae sedis</taxon>
        <taxon>Coccomyxaceae</taxon>
        <taxon>Coccomyxa</taxon>
    </lineage>
</organism>
<keyword evidence="2 10" id="KW-0963">Cytoplasm</keyword>
<dbReference type="InterPro" id="IPR035985">
    <property type="entry name" value="Ubiquitin-activating_enz"/>
</dbReference>
<keyword evidence="10" id="KW-0501">Molybdenum cofactor biosynthesis</keyword>
<keyword evidence="4 10" id="KW-0819">tRNA processing</keyword>
<comment type="subcellular location">
    <subcellularLocation>
        <location evidence="1">Cytoplasm</location>
        <location evidence="1">Cytosol</location>
    </subcellularLocation>
</comment>
<dbReference type="InterPro" id="IPR028885">
    <property type="entry name" value="MOCS3/Uba4"/>
</dbReference>
<evidence type="ECO:0000313" key="12">
    <source>
        <dbReference type="EMBL" id="CAL5222090.1"/>
    </source>
</evidence>
<feature type="binding site" evidence="10">
    <location>
        <position position="98"/>
    </location>
    <ligand>
        <name>ATP</name>
        <dbReference type="ChEBI" id="CHEBI:30616"/>
    </ligand>
</feature>
<name>A0ABP1FU65_9CHLO</name>
<feature type="active site" description="Cysteine persulfide intermediate; for sulfurtransferase activity" evidence="10">
    <location>
        <position position="425"/>
    </location>
</feature>
<dbReference type="CDD" id="cd00757">
    <property type="entry name" value="ThiF_MoeB_HesA_family"/>
    <property type="match status" value="1"/>
</dbReference>
<dbReference type="Pfam" id="PF00581">
    <property type="entry name" value="Rhodanese"/>
    <property type="match status" value="1"/>
</dbReference>
<evidence type="ECO:0000256" key="4">
    <source>
        <dbReference type="ARBA" id="ARBA00022694"/>
    </source>
</evidence>
<gene>
    <name evidence="12" type="primary">g4397</name>
    <name evidence="10" type="synonym">CNX5</name>
    <name evidence="10" type="synonym">MOCS3</name>
    <name evidence="10" type="synonym">UBA4</name>
    <name evidence="12" type="ORF">VP750_LOCUS3749</name>
</gene>
<dbReference type="EC" id="2.7.7.80" evidence="10"/>
<comment type="caution">
    <text evidence="12">The sequence shown here is derived from an EMBL/GenBank/DDBJ whole genome shotgun (WGS) entry which is preliminary data.</text>
</comment>
<dbReference type="NCBIfam" id="NF004281">
    <property type="entry name" value="PRK05690.1"/>
    <property type="match status" value="1"/>
</dbReference>
<feature type="domain" description="Rhodanese" evidence="11">
    <location>
        <begin position="358"/>
        <end position="465"/>
    </location>
</feature>
<dbReference type="Proteomes" id="UP001497392">
    <property type="component" value="Unassembled WGS sequence"/>
</dbReference>
<dbReference type="EMBL" id="CAXHTA020000006">
    <property type="protein sequence ID" value="CAL5222090.1"/>
    <property type="molecule type" value="Genomic_DNA"/>
</dbReference>
<dbReference type="Pfam" id="PF00899">
    <property type="entry name" value="ThiF"/>
    <property type="match status" value="1"/>
</dbReference>
<comment type="catalytic activity">
    <reaction evidence="10">
        <text>[molybdopterin-synthase sulfur-carrier protein]-C-terminal Gly-Gly-AMP + S-sulfanyl-L-cysteinyl-[cysteine desulfurase] + AH2 = [molybdopterin-synthase sulfur-carrier protein]-C-terminal-Gly-aminoethanethioate + L-cysteinyl-[cysteine desulfurase] + A + AMP + 2 H(+)</text>
        <dbReference type="Rhea" id="RHEA:48612"/>
        <dbReference type="Rhea" id="RHEA-COMP:12157"/>
        <dbReference type="Rhea" id="RHEA-COMP:12158"/>
        <dbReference type="Rhea" id="RHEA-COMP:12159"/>
        <dbReference type="Rhea" id="RHEA-COMP:19907"/>
        <dbReference type="ChEBI" id="CHEBI:13193"/>
        <dbReference type="ChEBI" id="CHEBI:15378"/>
        <dbReference type="ChEBI" id="CHEBI:17499"/>
        <dbReference type="ChEBI" id="CHEBI:29950"/>
        <dbReference type="ChEBI" id="CHEBI:61963"/>
        <dbReference type="ChEBI" id="CHEBI:90618"/>
        <dbReference type="ChEBI" id="CHEBI:232372"/>
        <dbReference type="ChEBI" id="CHEBI:456215"/>
        <dbReference type="EC" id="2.8.1.11"/>
    </reaction>
</comment>
<keyword evidence="6 10" id="KW-0547">Nucleotide-binding</keyword>
<feature type="binding site" evidence="10">
    <location>
        <position position="304"/>
    </location>
    <ligand>
        <name>Zn(2+)</name>
        <dbReference type="ChEBI" id="CHEBI:29105"/>
    </ligand>
</feature>
<keyword evidence="7 10" id="KW-0862">Zinc</keyword>
<evidence type="ECO:0000259" key="11">
    <source>
        <dbReference type="PROSITE" id="PS50206"/>
    </source>
</evidence>
<dbReference type="PANTHER" id="PTHR10953">
    <property type="entry name" value="UBIQUITIN-ACTIVATING ENZYME E1"/>
    <property type="match status" value="1"/>
</dbReference>
<feature type="binding site" evidence="10">
    <location>
        <begin position="126"/>
        <end position="130"/>
    </location>
    <ligand>
        <name>ATP</name>
        <dbReference type="ChEBI" id="CHEBI:30616"/>
    </ligand>
</feature>
<reference evidence="12 13" key="1">
    <citation type="submission" date="2024-06" db="EMBL/GenBank/DDBJ databases">
        <authorList>
            <person name="Kraege A."/>
            <person name="Thomma B."/>
        </authorList>
    </citation>
    <scope>NUCLEOTIDE SEQUENCE [LARGE SCALE GENOMIC DNA]</scope>
</reference>
<feature type="active site" description="Glycyl thioester intermediate; for adenylyltransferase activity" evidence="10">
    <location>
        <position position="246"/>
    </location>
</feature>
<feature type="binding site" evidence="10">
    <location>
        <position position="229"/>
    </location>
    <ligand>
        <name>Zn(2+)</name>
        <dbReference type="ChEBI" id="CHEBI:29105"/>
    </ligand>
</feature>
<keyword evidence="5 10" id="KW-0479">Metal-binding</keyword>
<evidence type="ECO:0000256" key="2">
    <source>
        <dbReference type="ARBA" id="ARBA00022490"/>
    </source>
</evidence>
<dbReference type="InterPro" id="IPR001763">
    <property type="entry name" value="Rhodanese-like_dom"/>
</dbReference>
<evidence type="ECO:0000256" key="5">
    <source>
        <dbReference type="ARBA" id="ARBA00022723"/>
    </source>
</evidence>
<comment type="similarity">
    <text evidence="10">In the N-terminal section; belongs to the HesA/MoeB/ThiF family. UBA4 subfamily.</text>
</comment>
<keyword evidence="8 10" id="KW-0067">ATP-binding</keyword>
<proteinExistence type="inferred from homology"/>
<feature type="binding site" evidence="10">
    <location>
        <position position="307"/>
    </location>
    <ligand>
        <name>Zn(2+)</name>
        <dbReference type="ChEBI" id="CHEBI:29105"/>
    </ligand>
</feature>
<comment type="catalytic activity">
    <reaction evidence="10">
        <text>[molybdopterin-synthase sulfur-carrier protein]-C-terminal Gly-Gly + ATP + H(+) = [molybdopterin-synthase sulfur-carrier protein]-C-terminal Gly-Gly-AMP + diphosphate</text>
        <dbReference type="Rhea" id="RHEA:43616"/>
        <dbReference type="Rhea" id="RHEA-COMP:12159"/>
        <dbReference type="Rhea" id="RHEA-COMP:12202"/>
        <dbReference type="ChEBI" id="CHEBI:15378"/>
        <dbReference type="ChEBI" id="CHEBI:30616"/>
        <dbReference type="ChEBI" id="CHEBI:33019"/>
        <dbReference type="ChEBI" id="CHEBI:90618"/>
        <dbReference type="ChEBI" id="CHEBI:90778"/>
        <dbReference type="EC" id="2.7.7.80"/>
    </reaction>
</comment>
<accession>A0ABP1FU65</accession>
<keyword evidence="13" id="KW-1185">Reference proteome</keyword>
<evidence type="ECO:0000256" key="8">
    <source>
        <dbReference type="ARBA" id="ARBA00022840"/>
    </source>
</evidence>
<dbReference type="PANTHER" id="PTHR10953:SF102">
    <property type="entry name" value="ADENYLYLTRANSFERASE AND SULFURTRANSFERASE MOCS3"/>
    <property type="match status" value="1"/>
</dbReference>
<evidence type="ECO:0000256" key="9">
    <source>
        <dbReference type="ARBA" id="ARBA00023268"/>
    </source>
</evidence>
<keyword evidence="3 10" id="KW-0808">Transferase</keyword>
<keyword evidence="9 10" id="KW-0511">Multifunctional enzyme</keyword>
<comment type="pathway">
    <text evidence="10">Cofactor biosynthesis; molybdopterin biosynthesis.</text>
</comment>
<dbReference type="Gene3D" id="3.40.250.10">
    <property type="entry name" value="Rhodanese-like domain"/>
    <property type="match status" value="1"/>
</dbReference>
<dbReference type="HAMAP" id="MF_03049">
    <property type="entry name" value="MOCS3_Uba4"/>
    <property type="match status" value="1"/>
</dbReference>
<dbReference type="InterPro" id="IPR036873">
    <property type="entry name" value="Rhodanese-like_dom_sf"/>
</dbReference>
<dbReference type="SUPFAM" id="SSF69572">
    <property type="entry name" value="Activating enzymes of the ubiquitin-like proteins"/>
    <property type="match status" value="1"/>
</dbReference>
<feature type="binding site" evidence="10">
    <location>
        <position position="232"/>
    </location>
    <ligand>
        <name>Zn(2+)</name>
        <dbReference type="ChEBI" id="CHEBI:29105"/>
    </ligand>
</feature>
<feature type="binding site" evidence="10">
    <location>
        <position position="143"/>
    </location>
    <ligand>
        <name>ATP</name>
        <dbReference type="ChEBI" id="CHEBI:30616"/>
    </ligand>
</feature>
<dbReference type="PROSITE" id="PS50206">
    <property type="entry name" value="RHODANESE_3"/>
    <property type="match status" value="1"/>
</dbReference>
<evidence type="ECO:0000256" key="3">
    <source>
        <dbReference type="ARBA" id="ARBA00022679"/>
    </source>
</evidence>
<comment type="pathway">
    <text evidence="10">tRNA modification; 5-methoxycarbonylmethyl-2-thiouridine-tRNA biosynthesis.</text>
</comment>
<feature type="binding site" evidence="10">
    <location>
        <position position="119"/>
    </location>
    <ligand>
        <name>ATP</name>
        <dbReference type="ChEBI" id="CHEBI:30616"/>
    </ligand>
</feature>
<comment type="function">
    <text evidence="10">Plays a central role in 2-thiolation of mcm(5)S(2)U at tRNA wobble positions of cytosolic tRNA(Lys), tRNA(Glu) and tRNA(Gln). Also essential during biosynthesis of the molybdenum cofactor. Acts by mediating the C-terminal thiocarboxylation of sulfur carriers URM1 and MOCS2A. Its N-terminus first activates URM1 and MOCS2A as acyl-adenylates (-COAMP), then the persulfide sulfur on the catalytic cysteine is transferred to URM1 and MOCS2A to form thiocarboxylation (-COSH) of their C-terminus. The reaction probably involves hydrogen sulfide that is generated from the persulfide intermediate and that acts as nucleophile towards URM1 and MOCS2A. Subsequently, a transient disulfide bond is formed. Does not use thiosulfate as sulfur donor; NFS1 probably acting as a sulfur donor for thiocarboxylation reactions.</text>
</comment>